<evidence type="ECO:0000256" key="1">
    <source>
        <dbReference type="SAM" id="Phobius"/>
    </source>
</evidence>
<dbReference type="AlphaFoldDB" id="A0A2U1P489"/>
<gene>
    <name evidence="2" type="ORF">CTI12_AA195650</name>
</gene>
<reference evidence="2 3" key="1">
    <citation type="journal article" date="2018" name="Mol. Plant">
        <title>The genome of Artemisia annua provides insight into the evolution of Asteraceae family and artemisinin biosynthesis.</title>
        <authorList>
            <person name="Shen Q."/>
            <person name="Zhang L."/>
            <person name="Liao Z."/>
            <person name="Wang S."/>
            <person name="Yan T."/>
            <person name="Shi P."/>
            <person name="Liu M."/>
            <person name="Fu X."/>
            <person name="Pan Q."/>
            <person name="Wang Y."/>
            <person name="Lv Z."/>
            <person name="Lu X."/>
            <person name="Zhang F."/>
            <person name="Jiang W."/>
            <person name="Ma Y."/>
            <person name="Chen M."/>
            <person name="Hao X."/>
            <person name="Li L."/>
            <person name="Tang Y."/>
            <person name="Lv G."/>
            <person name="Zhou Y."/>
            <person name="Sun X."/>
            <person name="Brodelius P.E."/>
            <person name="Rose J.K.C."/>
            <person name="Tang K."/>
        </authorList>
    </citation>
    <scope>NUCLEOTIDE SEQUENCE [LARGE SCALE GENOMIC DNA]</scope>
    <source>
        <strain evidence="3">cv. Huhao1</strain>
        <tissue evidence="2">Leaf</tissue>
    </source>
</reference>
<dbReference type="Proteomes" id="UP000245207">
    <property type="component" value="Unassembled WGS sequence"/>
</dbReference>
<evidence type="ECO:0000313" key="2">
    <source>
        <dbReference type="EMBL" id="PWA80510.1"/>
    </source>
</evidence>
<dbReference type="EMBL" id="PKPP01001716">
    <property type="protein sequence ID" value="PWA80510.1"/>
    <property type="molecule type" value="Genomic_DNA"/>
</dbReference>
<feature type="transmembrane region" description="Helical" evidence="1">
    <location>
        <begin position="7"/>
        <end position="25"/>
    </location>
</feature>
<protein>
    <submittedName>
        <fullName evidence="2">Uncharacterized protein</fullName>
    </submittedName>
</protein>
<name>A0A2U1P489_ARTAN</name>
<keyword evidence="1" id="KW-0472">Membrane</keyword>
<keyword evidence="3" id="KW-1185">Reference proteome</keyword>
<keyword evidence="1" id="KW-1133">Transmembrane helix</keyword>
<evidence type="ECO:0000313" key="3">
    <source>
        <dbReference type="Proteomes" id="UP000245207"/>
    </source>
</evidence>
<accession>A0A2U1P489</accession>
<keyword evidence="1" id="KW-0812">Transmembrane</keyword>
<organism evidence="2 3">
    <name type="scientific">Artemisia annua</name>
    <name type="common">Sweet wormwood</name>
    <dbReference type="NCBI Taxonomy" id="35608"/>
    <lineage>
        <taxon>Eukaryota</taxon>
        <taxon>Viridiplantae</taxon>
        <taxon>Streptophyta</taxon>
        <taxon>Embryophyta</taxon>
        <taxon>Tracheophyta</taxon>
        <taxon>Spermatophyta</taxon>
        <taxon>Magnoliopsida</taxon>
        <taxon>eudicotyledons</taxon>
        <taxon>Gunneridae</taxon>
        <taxon>Pentapetalae</taxon>
        <taxon>asterids</taxon>
        <taxon>campanulids</taxon>
        <taxon>Asterales</taxon>
        <taxon>Asteraceae</taxon>
        <taxon>Asteroideae</taxon>
        <taxon>Anthemideae</taxon>
        <taxon>Artemisiinae</taxon>
        <taxon>Artemisia</taxon>
    </lineage>
</organism>
<comment type="caution">
    <text evidence="2">The sequence shown here is derived from an EMBL/GenBank/DDBJ whole genome shotgun (WGS) entry which is preliminary data.</text>
</comment>
<proteinExistence type="predicted"/>
<sequence length="168" mass="18798">MWLCMRYYAVGATLGAIAGAVIGWSNEMKFVQYVIRGAVAGTAMSYKLTKATFDYLNSDDDYELGFAIDQVMIIMGQLKIILGGDEHKIMRFMNIALNRMNIELLSGRVFSLRLAYHLTGHRPDLFVYEINVTCPAFNSSLMYLLFVLTDTCMNGPGKILTNDLAQIA</sequence>